<evidence type="ECO:0000259" key="1">
    <source>
        <dbReference type="PROSITE" id="PS50181"/>
    </source>
</evidence>
<dbReference type="EMBL" id="PJQY01002447">
    <property type="protein sequence ID" value="PQP93581.1"/>
    <property type="molecule type" value="Genomic_DNA"/>
</dbReference>
<dbReference type="Pfam" id="PF00646">
    <property type="entry name" value="F-box"/>
    <property type="match status" value="1"/>
</dbReference>
<dbReference type="PROSITE" id="PS50181">
    <property type="entry name" value="FBOX"/>
    <property type="match status" value="1"/>
</dbReference>
<dbReference type="InterPro" id="IPR036047">
    <property type="entry name" value="F-box-like_dom_sf"/>
</dbReference>
<dbReference type="InterPro" id="IPR001810">
    <property type="entry name" value="F-box_dom"/>
</dbReference>
<dbReference type="PANTHER" id="PTHR31672">
    <property type="entry name" value="BNACNNG10540D PROTEIN"/>
    <property type="match status" value="1"/>
</dbReference>
<dbReference type="OrthoDB" id="5314306at2759"/>
<dbReference type="CDD" id="cd22157">
    <property type="entry name" value="F-box_AtFBW1-like"/>
    <property type="match status" value="1"/>
</dbReference>
<dbReference type="AlphaFoldDB" id="A0A314XIC5"/>
<dbReference type="InterPro" id="IPR017451">
    <property type="entry name" value="F-box-assoc_interact_dom"/>
</dbReference>
<name>A0A314XIC5_PRUYE</name>
<reference evidence="2 3" key="1">
    <citation type="submission" date="2018-02" db="EMBL/GenBank/DDBJ databases">
        <title>Draft genome of wild Prunus yedoensis var. nudiflora.</title>
        <authorList>
            <person name="Baek S."/>
            <person name="Kim J.-H."/>
            <person name="Choi K."/>
            <person name="Kim G.-B."/>
            <person name="Cho A."/>
            <person name="Jang H."/>
            <person name="Shin C.-H."/>
            <person name="Yu H.-J."/>
            <person name="Mun J.-H."/>
        </authorList>
    </citation>
    <scope>NUCLEOTIDE SEQUENCE [LARGE SCALE GENOMIC DNA]</scope>
    <source>
        <strain evidence="3">cv. Jeju island</strain>
        <tissue evidence="2">Leaf</tissue>
    </source>
</reference>
<dbReference type="SMART" id="SM00256">
    <property type="entry name" value="FBOX"/>
    <property type="match status" value="1"/>
</dbReference>
<feature type="domain" description="F-box" evidence="1">
    <location>
        <begin position="13"/>
        <end position="57"/>
    </location>
</feature>
<dbReference type="InterPro" id="IPR050796">
    <property type="entry name" value="SCF_F-box_component"/>
</dbReference>
<keyword evidence="3" id="KW-1185">Reference proteome</keyword>
<dbReference type="Proteomes" id="UP000250321">
    <property type="component" value="Unassembled WGS sequence"/>
</dbReference>
<dbReference type="NCBIfam" id="TIGR01640">
    <property type="entry name" value="F_box_assoc_1"/>
    <property type="match status" value="1"/>
</dbReference>
<dbReference type="InterPro" id="IPR006527">
    <property type="entry name" value="F-box-assoc_dom_typ1"/>
</dbReference>
<evidence type="ECO:0000313" key="2">
    <source>
        <dbReference type="EMBL" id="PQP93581.1"/>
    </source>
</evidence>
<dbReference type="SUPFAM" id="SSF81383">
    <property type="entry name" value="F-box domain"/>
    <property type="match status" value="1"/>
</dbReference>
<accession>A0A314XIC5</accession>
<dbReference type="Gene3D" id="1.20.1280.50">
    <property type="match status" value="1"/>
</dbReference>
<dbReference type="STRING" id="2094558.A0A314XIC5"/>
<dbReference type="Pfam" id="PF07734">
    <property type="entry name" value="FBA_1"/>
    <property type="match status" value="1"/>
</dbReference>
<dbReference type="PANTHER" id="PTHR31672:SF10">
    <property type="entry name" value="F-BOX DOMAIN-CONTAINING PROTEIN"/>
    <property type="match status" value="1"/>
</dbReference>
<sequence>MSDVYSVSKKRTLSNPLLLPEEIFDEILLRLPSKSVGRCSAVCKSWNSLVNTFFRYHTCDHTRYQSNNHHDEAQLLFLQFHNSSSIIHRRPYAVHRDNSACNLCTKLPNPFVACNKLPTCLQAKQVEDVTVVGTCNGLVCLVAGDNEIHFAASIWNPCIRKLVALPKPGLAVRKDIDQVRYGFGYDSCTDDYQVLRCVNHKYIRQSTCQVEIWSLARGSWKSLSSAADHVILPANFHPGQLFNRSGVVFVNGTLHWLQLARNSKVNKMDYLVASFDMACELFGETTVPEALRNQLHSKPGLQEWFISKYRESIALVKICNNRSRDRWICYHFEIWVMAEYGVAASWTNLYTVQLQDVWLMPLRCGPIGFRTSGEVVLVGASDRSILLDPESEQVSYFEIDGSNNHLKFMDYFVESLVLLDQPNAISY</sequence>
<protein>
    <submittedName>
        <fullName evidence="2">F-box/kelch-repeat protein</fullName>
    </submittedName>
</protein>
<comment type="caution">
    <text evidence="2">The sequence shown here is derived from an EMBL/GenBank/DDBJ whole genome shotgun (WGS) entry which is preliminary data.</text>
</comment>
<evidence type="ECO:0000313" key="3">
    <source>
        <dbReference type="Proteomes" id="UP000250321"/>
    </source>
</evidence>
<organism evidence="2 3">
    <name type="scientific">Prunus yedoensis var. nudiflora</name>
    <dbReference type="NCBI Taxonomy" id="2094558"/>
    <lineage>
        <taxon>Eukaryota</taxon>
        <taxon>Viridiplantae</taxon>
        <taxon>Streptophyta</taxon>
        <taxon>Embryophyta</taxon>
        <taxon>Tracheophyta</taxon>
        <taxon>Spermatophyta</taxon>
        <taxon>Magnoliopsida</taxon>
        <taxon>eudicotyledons</taxon>
        <taxon>Gunneridae</taxon>
        <taxon>Pentapetalae</taxon>
        <taxon>rosids</taxon>
        <taxon>fabids</taxon>
        <taxon>Rosales</taxon>
        <taxon>Rosaceae</taxon>
        <taxon>Amygdaloideae</taxon>
        <taxon>Amygdaleae</taxon>
        <taxon>Prunus</taxon>
    </lineage>
</organism>
<gene>
    <name evidence="2" type="ORF">Pyn_10826</name>
</gene>
<proteinExistence type="predicted"/>